<dbReference type="Pfam" id="PF20256">
    <property type="entry name" value="MoCoBD_2"/>
    <property type="match status" value="1"/>
</dbReference>
<dbReference type="EMBL" id="UOED01000118">
    <property type="protein sequence ID" value="VAV97386.1"/>
    <property type="molecule type" value="Genomic_DNA"/>
</dbReference>
<accession>A0A3B0S929</accession>
<dbReference type="Gene3D" id="3.90.1170.50">
    <property type="entry name" value="Aldehyde oxidase/xanthine dehydrogenase, a/b hammerhead"/>
    <property type="match status" value="1"/>
</dbReference>
<dbReference type="PANTHER" id="PTHR47495:SF1">
    <property type="entry name" value="BLL3820 PROTEIN"/>
    <property type="match status" value="1"/>
</dbReference>
<dbReference type="AlphaFoldDB" id="A0A3B0S929"/>
<dbReference type="InterPro" id="IPR000674">
    <property type="entry name" value="Ald_Oxase/Xan_DH_a/b"/>
</dbReference>
<evidence type="ECO:0000259" key="1">
    <source>
        <dbReference type="SMART" id="SM01008"/>
    </source>
</evidence>
<proteinExistence type="predicted"/>
<dbReference type="GO" id="GO:0047121">
    <property type="term" value="F:isoquinoline 1-oxidoreductase activity"/>
    <property type="evidence" value="ECO:0007669"/>
    <property type="project" value="UniProtKB-EC"/>
</dbReference>
<organism evidence="2">
    <name type="scientific">hydrothermal vent metagenome</name>
    <dbReference type="NCBI Taxonomy" id="652676"/>
    <lineage>
        <taxon>unclassified sequences</taxon>
        <taxon>metagenomes</taxon>
        <taxon>ecological metagenomes</taxon>
    </lineage>
</organism>
<protein>
    <submittedName>
        <fullName evidence="2">Isoquinoline 1-oxidoreductase beta subunit</fullName>
        <ecNumber evidence="2">1.3.99.16</ecNumber>
    </submittedName>
</protein>
<dbReference type="InterPro" id="IPR008274">
    <property type="entry name" value="AldOxase/xan_DH_MoCoBD1"/>
</dbReference>
<gene>
    <name evidence="2" type="ORF">MNBD_ALPHA02-2490</name>
</gene>
<dbReference type="InterPro" id="IPR052516">
    <property type="entry name" value="N-heterocyclic_Hydroxylase"/>
</dbReference>
<dbReference type="PANTHER" id="PTHR47495">
    <property type="entry name" value="ALDEHYDE DEHYDROGENASE"/>
    <property type="match status" value="1"/>
</dbReference>
<name>A0A3B0S929_9ZZZZ</name>
<dbReference type="EC" id="1.3.99.16" evidence="2"/>
<dbReference type="InterPro" id="IPR046867">
    <property type="entry name" value="AldOxase/xan_DH_MoCoBD2"/>
</dbReference>
<dbReference type="SMART" id="SM01008">
    <property type="entry name" value="Ald_Xan_dh_C"/>
    <property type="match status" value="1"/>
</dbReference>
<reference evidence="2" key="1">
    <citation type="submission" date="2018-06" db="EMBL/GenBank/DDBJ databases">
        <authorList>
            <person name="Zhirakovskaya E."/>
        </authorList>
    </citation>
    <scope>NUCLEOTIDE SEQUENCE</scope>
</reference>
<sequence length="439" mass="47731">MIKNRIPLKNNSSVKASRRKFLKQSAGFTFMIGASGLISACGTNGPNKASASSRSDPMQANIWVTINPDDTIIVKYAGTEMGQGSMTHVPMMLAEYLDADWDKVTVEIVTIHDTAYGNPIFQNMLYTAGSTHVMVYSKKMKVAGTQARKLLMAAVAKHWDVPLSELGTDIGNVIHKSSGRRISYGNIVADVDLSSDIPDINDSDFIPEAKFRYIGKQVMRRDVPAKVNGKAQYGMDVQVPGMLYAAILRTPVEGERPLKVDDILARGTRGVTDIVILPYGVAVVAGTVEATKKGKRRLKVTWSEDSPFRQASTKASIAEYSSAAKDLNKTGIAWFSKGDSKGAIDKAENVLSAIYTSDPLYHAQMEPLNATASVSDDGKSAEIWVGTQTQSLTIIGAAETLQTTNDKITLHPLTMGGGFGRRSLLHQEYVDDALYQRPF</sequence>
<dbReference type="Pfam" id="PF02738">
    <property type="entry name" value="MoCoBD_1"/>
    <property type="match status" value="1"/>
</dbReference>
<dbReference type="InterPro" id="IPR006311">
    <property type="entry name" value="TAT_signal"/>
</dbReference>
<feature type="domain" description="Aldehyde oxidase/xanthine dehydrogenase a/b hammerhead" evidence="1">
    <location>
        <begin position="228"/>
        <end position="307"/>
    </location>
</feature>
<dbReference type="PROSITE" id="PS51318">
    <property type="entry name" value="TAT"/>
    <property type="match status" value="1"/>
</dbReference>
<dbReference type="InterPro" id="IPR037165">
    <property type="entry name" value="AldOxase/xan_DH_Mopterin-bd_sf"/>
</dbReference>
<dbReference type="SUPFAM" id="SSF56003">
    <property type="entry name" value="Molybdenum cofactor-binding domain"/>
    <property type="match status" value="2"/>
</dbReference>
<keyword evidence="2" id="KW-0560">Oxidoreductase</keyword>
<dbReference type="Gene3D" id="3.30.365.10">
    <property type="entry name" value="Aldehyde oxidase/xanthine dehydrogenase, molybdopterin binding domain"/>
    <property type="match status" value="3"/>
</dbReference>
<evidence type="ECO:0000313" key="2">
    <source>
        <dbReference type="EMBL" id="VAV97386.1"/>
    </source>
</evidence>